<feature type="repeat" description="ANK" evidence="3">
    <location>
        <begin position="233"/>
        <end position="265"/>
    </location>
</feature>
<dbReference type="GeneID" id="25314838"/>
<accession>A0A0F4YZZ9</accession>
<reference evidence="4 5" key="1">
    <citation type="submission" date="2015-04" db="EMBL/GenBank/DDBJ databases">
        <authorList>
            <person name="Heijne W.H."/>
            <person name="Fedorova N.D."/>
            <person name="Nierman W.C."/>
            <person name="Vollebregt A.W."/>
            <person name="Zhao Z."/>
            <person name="Wu L."/>
            <person name="Kumar M."/>
            <person name="Stam H."/>
            <person name="van den Berg M.A."/>
            <person name="Pel H.J."/>
        </authorList>
    </citation>
    <scope>NUCLEOTIDE SEQUENCE [LARGE SCALE GENOMIC DNA]</scope>
    <source>
        <strain evidence="4 5">CBS 393.64</strain>
    </source>
</reference>
<proteinExistence type="predicted"/>
<comment type="caution">
    <text evidence="4">The sequence shown here is derived from an EMBL/GenBank/DDBJ whole genome shotgun (WGS) entry which is preliminary data.</text>
</comment>
<dbReference type="OrthoDB" id="4444288at2759"/>
<dbReference type="AlphaFoldDB" id="A0A0F4YZZ9"/>
<feature type="repeat" description="ANK" evidence="3">
    <location>
        <begin position="193"/>
        <end position="225"/>
    </location>
</feature>
<dbReference type="InterPro" id="IPR036770">
    <property type="entry name" value="Ankyrin_rpt-contain_sf"/>
</dbReference>
<keyword evidence="2 3" id="KW-0040">ANK repeat</keyword>
<dbReference type="PANTHER" id="PTHR24198">
    <property type="entry name" value="ANKYRIN REPEAT AND PROTEIN KINASE DOMAIN-CONTAINING PROTEIN"/>
    <property type="match status" value="1"/>
</dbReference>
<dbReference type="PROSITE" id="PS50297">
    <property type="entry name" value="ANK_REP_REGION"/>
    <property type="match status" value="1"/>
</dbReference>
<name>A0A0F4YZZ9_RASE3</name>
<keyword evidence="5" id="KW-1185">Reference proteome</keyword>
<sequence length="300" mass="33118">MLPSQAELRSLCANGNLPKLQTFLEKTLPSMSTDEQVKYCNHPVKPCDEVPCSIKVTNLASAAAEAGQIEVFTYLWDKYLGPRGARIPWEALRAAARFGSIPMAEAFYVRDPSCFNTIEPESPRGGPVRNTQIDVAIRQDNFDYVDYLLAHGADMNYQFPERSPVRAAVRSAVNDRTAIRRINFLVERGAWVRGSGALRAAASEGKLDIVRLLLSKGADVDDLGDESQPIHRMRTSSLISAAAAGHEGVIMVLLQHGAKFDHVDRSGMSALKAAEKNHHIRAAEVLRQYQLSSERAHRIP</sequence>
<gene>
    <name evidence="4" type="ORF">T310_2487</name>
</gene>
<organism evidence="4 5">
    <name type="scientific">Rasamsonia emersonii (strain ATCC 16479 / CBS 393.64 / IMI 116815)</name>
    <dbReference type="NCBI Taxonomy" id="1408163"/>
    <lineage>
        <taxon>Eukaryota</taxon>
        <taxon>Fungi</taxon>
        <taxon>Dikarya</taxon>
        <taxon>Ascomycota</taxon>
        <taxon>Pezizomycotina</taxon>
        <taxon>Eurotiomycetes</taxon>
        <taxon>Eurotiomycetidae</taxon>
        <taxon>Eurotiales</taxon>
        <taxon>Trichocomaceae</taxon>
        <taxon>Rasamsonia</taxon>
    </lineage>
</organism>
<dbReference type="Gene3D" id="1.25.40.20">
    <property type="entry name" value="Ankyrin repeat-containing domain"/>
    <property type="match status" value="1"/>
</dbReference>
<dbReference type="PANTHER" id="PTHR24198:SF165">
    <property type="entry name" value="ANKYRIN REPEAT-CONTAINING PROTEIN-RELATED"/>
    <property type="match status" value="1"/>
</dbReference>
<dbReference type="STRING" id="1408163.A0A0F4YZZ9"/>
<dbReference type="Pfam" id="PF12796">
    <property type="entry name" value="Ank_2"/>
    <property type="match status" value="1"/>
</dbReference>
<dbReference type="SUPFAM" id="SSF48403">
    <property type="entry name" value="Ankyrin repeat"/>
    <property type="match status" value="1"/>
</dbReference>
<dbReference type="RefSeq" id="XP_013330033.1">
    <property type="nucleotide sequence ID" value="XM_013474579.1"/>
</dbReference>
<evidence type="ECO:0000313" key="5">
    <source>
        <dbReference type="Proteomes" id="UP000053958"/>
    </source>
</evidence>
<evidence type="ECO:0000256" key="1">
    <source>
        <dbReference type="ARBA" id="ARBA00022737"/>
    </source>
</evidence>
<evidence type="ECO:0000313" key="4">
    <source>
        <dbReference type="EMBL" id="KKA23421.1"/>
    </source>
</evidence>
<protein>
    <submittedName>
        <fullName evidence="4">Uncharacterized protein</fullName>
    </submittedName>
</protein>
<dbReference type="PROSITE" id="PS50088">
    <property type="entry name" value="ANK_REPEAT"/>
    <property type="match status" value="2"/>
</dbReference>
<keyword evidence="1" id="KW-0677">Repeat</keyword>
<dbReference type="Proteomes" id="UP000053958">
    <property type="component" value="Unassembled WGS sequence"/>
</dbReference>
<dbReference type="InterPro" id="IPR002110">
    <property type="entry name" value="Ankyrin_rpt"/>
</dbReference>
<evidence type="ECO:0000256" key="2">
    <source>
        <dbReference type="ARBA" id="ARBA00023043"/>
    </source>
</evidence>
<evidence type="ECO:0000256" key="3">
    <source>
        <dbReference type="PROSITE-ProRule" id="PRU00023"/>
    </source>
</evidence>
<dbReference type="EMBL" id="LASV01000101">
    <property type="protein sequence ID" value="KKA23421.1"/>
    <property type="molecule type" value="Genomic_DNA"/>
</dbReference>
<dbReference type="SMART" id="SM00248">
    <property type="entry name" value="ANK"/>
    <property type="match status" value="3"/>
</dbReference>